<comment type="caution">
    <text evidence="2">The sequence shown here is derived from an EMBL/GenBank/DDBJ whole genome shotgun (WGS) entry which is preliminary data.</text>
</comment>
<evidence type="ECO:0000313" key="3">
    <source>
        <dbReference type="Proteomes" id="UP001150238"/>
    </source>
</evidence>
<evidence type="ECO:0000256" key="1">
    <source>
        <dbReference type="SAM" id="Phobius"/>
    </source>
</evidence>
<name>A0A9W9DEG4_9AGAR</name>
<dbReference type="Proteomes" id="UP001150238">
    <property type="component" value="Unassembled WGS sequence"/>
</dbReference>
<keyword evidence="1" id="KW-1133">Transmembrane helix</keyword>
<dbReference type="EMBL" id="JANVFS010000045">
    <property type="protein sequence ID" value="KAJ4466422.1"/>
    <property type="molecule type" value="Genomic_DNA"/>
</dbReference>
<feature type="transmembrane region" description="Helical" evidence="1">
    <location>
        <begin position="156"/>
        <end position="173"/>
    </location>
</feature>
<sequence>MSVALPPGLYEIHIPNDAKKKLLAPPSAGETICVGTVQTPLSVWQISGNGAITSFSTGNQTQTKDNPSTVGSNVVTDKAEGMQWIVCGVESTGNNSWTGSIMTNDVTGLFWSIESGRRIVLRNPANESIPQFHFVPASRKSFERVKETTQPSAGKGALEAILTVIIIVLYMILERSRGSKAKLL</sequence>
<protein>
    <submittedName>
        <fullName evidence="2">Uncharacterized protein</fullName>
    </submittedName>
</protein>
<organism evidence="2 3">
    <name type="scientific">Lentinula lateritia</name>
    <dbReference type="NCBI Taxonomy" id="40482"/>
    <lineage>
        <taxon>Eukaryota</taxon>
        <taxon>Fungi</taxon>
        <taxon>Dikarya</taxon>
        <taxon>Basidiomycota</taxon>
        <taxon>Agaricomycotina</taxon>
        <taxon>Agaricomycetes</taxon>
        <taxon>Agaricomycetidae</taxon>
        <taxon>Agaricales</taxon>
        <taxon>Marasmiineae</taxon>
        <taxon>Omphalotaceae</taxon>
        <taxon>Lentinula</taxon>
    </lineage>
</organism>
<reference evidence="2" key="1">
    <citation type="submission" date="2022-08" db="EMBL/GenBank/DDBJ databases">
        <authorList>
            <consortium name="DOE Joint Genome Institute"/>
            <person name="Min B."/>
            <person name="Riley R."/>
            <person name="Sierra-Patev S."/>
            <person name="Naranjo-Ortiz M."/>
            <person name="Looney B."/>
            <person name="Konkel Z."/>
            <person name="Slot J.C."/>
            <person name="Sakamoto Y."/>
            <person name="Steenwyk J.L."/>
            <person name="Rokas A."/>
            <person name="Carro J."/>
            <person name="Camarero S."/>
            <person name="Ferreira P."/>
            <person name="Molpeceres G."/>
            <person name="Ruiz-Duenas F.J."/>
            <person name="Serrano A."/>
            <person name="Henrissat B."/>
            <person name="Drula E."/>
            <person name="Hughes K.W."/>
            <person name="Mata J.L."/>
            <person name="Ishikawa N.K."/>
            <person name="Vargas-Isla R."/>
            <person name="Ushijima S."/>
            <person name="Smith C.A."/>
            <person name="Ahrendt S."/>
            <person name="Andreopoulos W."/>
            <person name="He G."/>
            <person name="Labutti K."/>
            <person name="Lipzen A."/>
            <person name="Ng V."/>
            <person name="Sandor L."/>
            <person name="Barry K."/>
            <person name="Martinez A.T."/>
            <person name="Xiao Y."/>
            <person name="Gibbons J.G."/>
            <person name="Terashima K."/>
            <person name="Hibbett D.S."/>
            <person name="Grigoriev I.V."/>
        </authorList>
    </citation>
    <scope>NUCLEOTIDE SEQUENCE</scope>
    <source>
        <strain evidence="2">Sp2 HRB7682 ss15</strain>
    </source>
</reference>
<gene>
    <name evidence="2" type="ORF">C8J55DRAFT_609321</name>
</gene>
<keyword evidence="1" id="KW-0472">Membrane</keyword>
<evidence type="ECO:0000313" key="2">
    <source>
        <dbReference type="EMBL" id="KAJ4466422.1"/>
    </source>
</evidence>
<reference evidence="2" key="2">
    <citation type="journal article" date="2023" name="Proc. Natl. Acad. Sci. U.S.A.">
        <title>A global phylogenomic analysis of the shiitake genus Lentinula.</title>
        <authorList>
            <person name="Sierra-Patev S."/>
            <person name="Min B."/>
            <person name="Naranjo-Ortiz M."/>
            <person name="Looney B."/>
            <person name="Konkel Z."/>
            <person name="Slot J.C."/>
            <person name="Sakamoto Y."/>
            <person name="Steenwyk J.L."/>
            <person name="Rokas A."/>
            <person name="Carro J."/>
            <person name="Camarero S."/>
            <person name="Ferreira P."/>
            <person name="Molpeceres G."/>
            <person name="Ruiz-Duenas F.J."/>
            <person name="Serrano A."/>
            <person name="Henrissat B."/>
            <person name="Drula E."/>
            <person name="Hughes K.W."/>
            <person name="Mata J.L."/>
            <person name="Ishikawa N.K."/>
            <person name="Vargas-Isla R."/>
            <person name="Ushijima S."/>
            <person name="Smith C.A."/>
            <person name="Donoghue J."/>
            <person name="Ahrendt S."/>
            <person name="Andreopoulos W."/>
            <person name="He G."/>
            <person name="LaButti K."/>
            <person name="Lipzen A."/>
            <person name="Ng V."/>
            <person name="Riley R."/>
            <person name="Sandor L."/>
            <person name="Barry K."/>
            <person name="Martinez A.T."/>
            <person name="Xiao Y."/>
            <person name="Gibbons J.G."/>
            <person name="Terashima K."/>
            <person name="Grigoriev I.V."/>
            <person name="Hibbett D."/>
        </authorList>
    </citation>
    <scope>NUCLEOTIDE SEQUENCE</scope>
    <source>
        <strain evidence="2">Sp2 HRB7682 ss15</strain>
    </source>
</reference>
<accession>A0A9W9DEG4</accession>
<proteinExistence type="predicted"/>
<dbReference type="AlphaFoldDB" id="A0A9W9DEG4"/>
<keyword evidence="1" id="KW-0812">Transmembrane</keyword>